<evidence type="ECO:0000313" key="9">
    <source>
        <dbReference type="Proteomes" id="UP000291116"/>
    </source>
</evidence>
<dbReference type="NCBIfam" id="TIGR00091">
    <property type="entry name" value="tRNA (guanosine(46)-N7)-methyltransferase TrmB"/>
    <property type="match status" value="1"/>
</dbReference>
<keyword evidence="6" id="KW-0819">tRNA processing</keyword>
<proteinExistence type="predicted"/>
<feature type="region of interest" description="Disordered" evidence="7">
    <location>
        <begin position="83"/>
        <end position="142"/>
    </location>
</feature>
<dbReference type="CDD" id="cd02440">
    <property type="entry name" value="AdoMet_MTases"/>
    <property type="match status" value="1"/>
</dbReference>
<dbReference type="AlphaFoldDB" id="A0A448ZRX7"/>
<dbReference type="PANTHER" id="PTHR23417">
    <property type="entry name" value="3-DEOXY-D-MANNO-OCTULOSONIC-ACID TRANSFERASE/TRNA GUANINE-N 7 - -METHYLTRANSFERASE"/>
    <property type="match status" value="1"/>
</dbReference>
<reference evidence="8 9" key="1">
    <citation type="submission" date="2019-01" db="EMBL/GenBank/DDBJ databases">
        <authorList>
            <person name="Ferrante I. M."/>
        </authorList>
    </citation>
    <scope>NUCLEOTIDE SEQUENCE [LARGE SCALE GENOMIC DNA]</scope>
    <source>
        <strain evidence="8 9">B856</strain>
    </source>
</reference>
<feature type="compositionally biased region" description="Basic and acidic residues" evidence="7">
    <location>
        <begin position="117"/>
        <end position="128"/>
    </location>
</feature>
<evidence type="ECO:0000256" key="3">
    <source>
        <dbReference type="ARBA" id="ARBA00022603"/>
    </source>
</evidence>
<name>A0A448ZRX7_9STRA</name>
<dbReference type="InterPro" id="IPR029063">
    <property type="entry name" value="SAM-dependent_MTases_sf"/>
</dbReference>
<dbReference type="GO" id="GO:0043527">
    <property type="term" value="C:tRNA methyltransferase complex"/>
    <property type="evidence" value="ECO:0007669"/>
    <property type="project" value="TreeGrafter"/>
</dbReference>
<dbReference type="PROSITE" id="PS51625">
    <property type="entry name" value="SAM_MT_TRMB"/>
    <property type="match status" value="1"/>
</dbReference>
<dbReference type="Gene3D" id="3.40.50.150">
    <property type="entry name" value="Vaccinia Virus protein VP39"/>
    <property type="match status" value="1"/>
</dbReference>
<keyword evidence="4" id="KW-0808">Transferase</keyword>
<dbReference type="Proteomes" id="UP000291116">
    <property type="component" value="Unassembled WGS sequence"/>
</dbReference>
<dbReference type="Pfam" id="PF02390">
    <property type="entry name" value="Methyltransf_4"/>
    <property type="match status" value="1"/>
</dbReference>
<dbReference type="InterPro" id="IPR003358">
    <property type="entry name" value="tRNA_(Gua-N-7)_MeTrfase_Trmb"/>
</dbReference>
<evidence type="ECO:0000256" key="7">
    <source>
        <dbReference type="SAM" id="MobiDB-lite"/>
    </source>
</evidence>
<feature type="compositionally biased region" description="Polar residues" evidence="7">
    <location>
        <begin position="83"/>
        <end position="93"/>
    </location>
</feature>
<keyword evidence="9" id="KW-1185">Reference proteome</keyword>
<dbReference type="SUPFAM" id="SSF53335">
    <property type="entry name" value="S-adenosyl-L-methionine-dependent methyltransferases"/>
    <property type="match status" value="1"/>
</dbReference>
<dbReference type="OrthoDB" id="47276at2759"/>
<protein>
    <recommendedName>
        <fullName evidence="2">tRNA (guanine(46)-N(7))-methyltransferase</fullName>
        <ecNumber evidence="2">2.1.1.33</ecNumber>
    </recommendedName>
</protein>
<dbReference type="EC" id="2.1.1.33" evidence="2"/>
<sequence length="357" mass="39900">MKGPTRYSWSLLSPLMLAGSSFFWTAAKTTSKRSLSVFAEAAPRSSLPLSGCFASGNGSGKTLAFAVPPFRAADRTQGCATHRLSTATPIATESHSKGSDKNENEADPEYSPWNDPRVAERAKKDNNSHRSRQHVNPLARKFQQPTVLSDNWPVDVFDDLSKPIFLDIGCSRGGFLLDLASQRPGDYNYLGLEIRPIIVHHAQERLRNRKLEGGLDFVGCNANVDLERLLTLLTSTSENQEATRGNVEMVTIQFPDPHFKARHAKRRVVTPELVQTLARFMPEGATVFLQSDVQLVLDEMRLQFREQAEYFQDAHESVEEYIPENILGIPTEREISVLERDLPVFRATFTRTGAKAV</sequence>
<evidence type="ECO:0000256" key="1">
    <source>
        <dbReference type="ARBA" id="ARBA00000142"/>
    </source>
</evidence>
<dbReference type="PANTHER" id="PTHR23417:SF21">
    <property type="entry name" value="TRNA (GUANINE-N(7)-)-METHYLTRANSFERASE"/>
    <property type="match status" value="1"/>
</dbReference>
<dbReference type="EMBL" id="CAACVS010000658">
    <property type="protein sequence ID" value="VEU44713.1"/>
    <property type="molecule type" value="Genomic_DNA"/>
</dbReference>
<evidence type="ECO:0000256" key="6">
    <source>
        <dbReference type="ARBA" id="ARBA00022694"/>
    </source>
</evidence>
<keyword evidence="3" id="KW-0489">Methyltransferase</keyword>
<organism evidence="8 9">
    <name type="scientific">Pseudo-nitzschia multistriata</name>
    <dbReference type="NCBI Taxonomy" id="183589"/>
    <lineage>
        <taxon>Eukaryota</taxon>
        <taxon>Sar</taxon>
        <taxon>Stramenopiles</taxon>
        <taxon>Ochrophyta</taxon>
        <taxon>Bacillariophyta</taxon>
        <taxon>Bacillariophyceae</taxon>
        <taxon>Bacillariophycidae</taxon>
        <taxon>Bacillariales</taxon>
        <taxon>Bacillariaceae</taxon>
        <taxon>Pseudo-nitzschia</taxon>
    </lineage>
</organism>
<evidence type="ECO:0000256" key="2">
    <source>
        <dbReference type="ARBA" id="ARBA00011977"/>
    </source>
</evidence>
<evidence type="ECO:0000256" key="4">
    <source>
        <dbReference type="ARBA" id="ARBA00022679"/>
    </source>
</evidence>
<gene>
    <name evidence="8" type="ORF">PSNMU_V1.4_AUG-EV-PASAV3_0118410</name>
</gene>
<evidence type="ECO:0000313" key="8">
    <source>
        <dbReference type="EMBL" id="VEU44713.1"/>
    </source>
</evidence>
<evidence type="ECO:0000256" key="5">
    <source>
        <dbReference type="ARBA" id="ARBA00022691"/>
    </source>
</evidence>
<dbReference type="GO" id="GO:0008176">
    <property type="term" value="F:tRNA (guanine(46)-N7)-methyltransferase activity"/>
    <property type="evidence" value="ECO:0007669"/>
    <property type="project" value="UniProtKB-EC"/>
</dbReference>
<keyword evidence="5" id="KW-0949">S-adenosyl-L-methionine</keyword>
<feature type="compositionally biased region" description="Basic and acidic residues" evidence="7">
    <location>
        <begin position="94"/>
        <end position="104"/>
    </location>
</feature>
<comment type="catalytic activity">
    <reaction evidence="1">
        <text>guanosine(46) in tRNA + S-adenosyl-L-methionine = N(7)-methylguanosine(46) in tRNA + S-adenosyl-L-homocysteine</text>
        <dbReference type="Rhea" id="RHEA:42708"/>
        <dbReference type="Rhea" id="RHEA-COMP:10188"/>
        <dbReference type="Rhea" id="RHEA-COMP:10189"/>
        <dbReference type="ChEBI" id="CHEBI:57856"/>
        <dbReference type="ChEBI" id="CHEBI:59789"/>
        <dbReference type="ChEBI" id="CHEBI:74269"/>
        <dbReference type="ChEBI" id="CHEBI:74480"/>
        <dbReference type="EC" id="2.1.1.33"/>
    </reaction>
</comment>
<accession>A0A448ZRX7</accession>